<proteinExistence type="predicted"/>
<feature type="chain" id="PRO_5045696226" evidence="1">
    <location>
        <begin position="25"/>
        <end position="172"/>
    </location>
</feature>
<reference evidence="3 4" key="1">
    <citation type="submission" date="2020-03" db="EMBL/GenBank/DDBJ databases">
        <title>Cyclobacterium plantarum sp. nov., a marine bacterium isolated from a coastal-marine wetland.</title>
        <authorList>
            <person name="Sanchez-Porro C."/>
            <person name="Ventosa A."/>
            <person name="Amoozegar M."/>
        </authorList>
    </citation>
    <scope>NUCLEOTIDE SEQUENCE [LARGE SCALE GENOMIC DNA]</scope>
    <source>
        <strain evidence="3 4">GBPx2</strain>
    </source>
</reference>
<keyword evidence="1" id="KW-0732">Signal</keyword>
<evidence type="ECO:0000259" key="2">
    <source>
        <dbReference type="Pfam" id="PF11827"/>
    </source>
</evidence>
<accession>A0ABX0H6K6</accession>
<gene>
    <name evidence="3" type="ORF">G9Q97_03815</name>
</gene>
<feature type="domain" description="DUF3347" evidence="2">
    <location>
        <begin position="48"/>
        <end position="127"/>
    </location>
</feature>
<feature type="signal peptide" evidence="1">
    <location>
        <begin position="1"/>
        <end position="24"/>
    </location>
</feature>
<evidence type="ECO:0000313" key="4">
    <source>
        <dbReference type="Proteomes" id="UP000649799"/>
    </source>
</evidence>
<protein>
    <submittedName>
        <fullName evidence="3">DUF3347 domain-containing protein</fullName>
    </submittedName>
</protein>
<organism evidence="3 4">
    <name type="scientific">Cyclobacterium plantarum</name>
    <dbReference type="NCBI Taxonomy" id="2716263"/>
    <lineage>
        <taxon>Bacteria</taxon>
        <taxon>Pseudomonadati</taxon>
        <taxon>Bacteroidota</taxon>
        <taxon>Cytophagia</taxon>
        <taxon>Cytophagales</taxon>
        <taxon>Cyclobacteriaceae</taxon>
        <taxon>Cyclobacterium</taxon>
    </lineage>
</organism>
<evidence type="ECO:0000313" key="3">
    <source>
        <dbReference type="EMBL" id="NHE55939.1"/>
    </source>
</evidence>
<keyword evidence="4" id="KW-1185">Reference proteome</keyword>
<name>A0ABX0H6K6_9BACT</name>
<evidence type="ECO:0000256" key="1">
    <source>
        <dbReference type="SAM" id="SignalP"/>
    </source>
</evidence>
<dbReference type="Pfam" id="PF11827">
    <property type="entry name" value="DUF3347"/>
    <property type="match status" value="1"/>
</dbReference>
<comment type="caution">
    <text evidence="3">The sequence shown here is derived from an EMBL/GenBank/DDBJ whole genome shotgun (WGS) entry which is preliminary data.</text>
</comment>
<dbReference type="Proteomes" id="UP000649799">
    <property type="component" value="Unassembled WGS sequence"/>
</dbReference>
<dbReference type="InterPro" id="IPR021782">
    <property type="entry name" value="DUF3347"/>
</dbReference>
<dbReference type="RefSeq" id="WP_166143277.1">
    <property type="nucleotide sequence ID" value="NZ_JAANYN010000001.1"/>
</dbReference>
<dbReference type="EMBL" id="JAANYN010000001">
    <property type="protein sequence ID" value="NHE55939.1"/>
    <property type="molecule type" value="Genomic_DNA"/>
</dbReference>
<sequence length="172" mass="19458">MKKSKSIFTVLLAISLSIMMTSCGNSQSNESTEKQETTIMKGEEDSNILKSYLGIKDALVKSNAQAASKAAVKLVNIIPDDQDALMKKIRDDAQHIANTENIDHQRDHFNTLSENIYKWVKETNVNDQKLYKQYCPMAFNNEGAYWLSAEKEVNNPYFGDKMLHCGSVKEEL</sequence>
<dbReference type="PROSITE" id="PS51257">
    <property type="entry name" value="PROKAR_LIPOPROTEIN"/>
    <property type="match status" value="1"/>
</dbReference>